<dbReference type="GO" id="GO:0055129">
    <property type="term" value="P:L-proline biosynthetic process"/>
    <property type="evidence" value="ECO:0007669"/>
    <property type="project" value="UniProtKB-UniPathway"/>
</dbReference>
<comment type="similarity">
    <text evidence="3 14">Belongs to the pyrroline-5-carboxylate reductase family.</text>
</comment>
<dbReference type="Gene3D" id="3.40.50.720">
    <property type="entry name" value="NAD(P)-binding Rossmann-like Domain"/>
    <property type="match status" value="1"/>
</dbReference>
<dbReference type="InterPro" id="IPR036291">
    <property type="entry name" value="NAD(P)-bd_dom_sf"/>
</dbReference>
<dbReference type="InterPro" id="IPR008927">
    <property type="entry name" value="6-PGluconate_DH-like_C_sf"/>
</dbReference>
<organism evidence="17">
    <name type="scientific">Hirondellea gigas</name>
    <dbReference type="NCBI Taxonomy" id="1518452"/>
    <lineage>
        <taxon>Eukaryota</taxon>
        <taxon>Metazoa</taxon>
        <taxon>Ecdysozoa</taxon>
        <taxon>Arthropoda</taxon>
        <taxon>Crustacea</taxon>
        <taxon>Multicrustacea</taxon>
        <taxon>Malacostraca</taxon>
        <taxon>Eumalacostraca</taxon>
        <taxon>Peracarida</taxon>
        <taxon>Amphipoda</taxon>
        <taxon>Amphilochidea</taxon>
        <taxon>Lysianassida</taxon>
        <taxon>Lysianassidira</taxon>
        <taxon>Lysianassoidea</taxon>
        <taxon>Lysianassidae</taxon>
        <taxon>Hirondellea</taxon>
    </lineage>
</organism>
<dbReference type="Gene3D" id="1.10.3730.10">
    <property type="entry name" value="ProC C-terminal domain-like"/>
    <property type="match status" value="1"/>
</dbReference>
<keyword evidence="7 14" id="KW-0028">Amino-acid biosynthesis</keyword>
<dbReference type="Pfam" id="PF14748">
    <property type="entry name" value="P5CR_dimer"/>
    <property type="match status" value="1"/>
</dbReference>
<dbReference type="PROSITE" id="PS00521">
    <property type="entry name" value="P5CR"/>
    <property type="match status" value="1"/>
</dbReference>
<dbReference type="PANTHER" id="PTHR11645">
    <property type="entry name" value="PYRROLINE-5-CARBOXYLATE REDUCTASE"/>
    <property type="match status" value="1"/>
</dbReference>
<evidence type="ECO:0000313" key="17">
    <source>
        <dbReference type="EMBL" id="LAC20691.1"/>
    </source>
</evidence>
<dbReference type="InterPro" id="IPR000304">
    <property type="entry name" value="Pyrroline-COOH_reductase"/>
</dbReference>
<evidence type="ECO:0000256" key="7">
    <source>
        <dbReference type="ARBA" id="ARBA00022605"/>
    </source>
</evidence>
<name>A0A6A7FQ26_9CRUS</name>
<dbReference type="UniPathway" id="UPA00098">
    <property type="reaction ID" value="UER00361"/>
</dbReference>
<evidence type="ECO:0000256" key="1">
    <source>
        <dbReference type="ARBA" id="ARBA00004496"/>
    </source>
</evidence>
<evidence type="ECO:0000256" key="4">
    <source>
        <dbReference type="ARBA" id="ARBA00012855"/>
    </source>
</evidence>
<evidence type="ECO:0000256" key="13">
    <source>
        <dbReference type="PIRSR" id="PIRSR000193-1"/>
    </source>
</evidence>
<keyword evidence="9 13" id="KW-0521">NADP</keyword>
<evidence type="ECO:0000256" key="6">
    <source>
        <dbReference type="ARBA" id="ARBA00022490"/>
    </source>
</evidence>
<comment type="subcellular location">
    <subcellularLocation>
        <location evidence="1">Cytoplasm</location>
    </subcellularLocation>
</comment>
<dbReference type="Pfam" id="PF03807">
    <property type="entry name" value="F420_oxidored"/>
    <property type="match status" value="1"/>
</dbReference>
<feature type="domain" description="Pyrroline-5-carboxylate reductase catalytic N-terminal" evidence="15">
    <location>
        <begin position="5"/>
        <end position="88"/>
    </location>
</feature>
<dbReference type="InterPro" id="IPR028939">
    <property type="entry name" value="P5C_Rdtase_cat_N"/>
</dbReference>
<dbReference type="GO" id="GO:0005737">
    <property type="term" value="C:cytoplasm"/>
    <property type="evidence" value="ECO:0007669"/>
    <property type="project" value="UniProtKB-SubCell"/>
</dbReference>
<evidence type="ECO:0000256" key="12">
    <source>
        <dbReference type="ARBA" id="ARBA00052690"/>
    </source>
</evidence>
<evidence type="ECO:0000256" key="5">
    <source>
        <dbReference type="ARBA" id="ARBA00021413"/>
    </source>
</evidence>
<feature type="domain" description="Pyrroline-5-carboxylate reductase dimerisation" evidence="16">
    <location>
        <begin position="165"/>
        <end position="268"/>
    </location>
</feature>
<keyword evidence="6" id="KW-0963">Cytoplasm</keyword>
<comment type="pathway">
    <text evidence="2 14">Amino-acid biosynthesis; L-proline biosynthesis; L-proline from L-glutamate 5-semialdehyde: step 1/1.</text>
</comment>
<feature type="binding site" evidence="13">
    <location>
        <begin position="72"/>
        <end position="75"/>
    </location>
    <ligand>
        <name>NADP(+)</name>
        <dbReference type="ChEBI" id="CHEBI:58349"/>
    </ligand>
</feature>
<dbReference type="EC" id="1.5.1.2" evidence="4 14"/>
<dbReference type="InterPro" id="IPR029036">
    <property type="entry name" value="P5CR_dimer"/>
</dbReference>
<dbReference type="SUPFAM" id="SSF51735">
    <property type="entry name" value="NAD(P)-binding Rossmann-fold domains"/>
    <property type="match status" value="1"/>
</dbReference>
<evidence type="ECO:0000256" key="3">
    <source>
        <dbReference type="ARBA" id="ARBA00005525"/>
    </source>
</evidence>
<feature type="binding site" evidence="13">
    <location>
        <position position="59"/>
    </location>
    <ligand>
        <name>NADPH</name>
        <dbReference type="ChEBI" id="CHEBI:57783"/>
    </ligand>
</feature>
<dbReference type="SUPFAM" id="SSF48179">
    <property type="entry name" value="6-phosphogluconate dehydrogenase C-terminal domain-like"/>
    <property type="match status" value="1"/>
</dbReference>
<protein>
    <recommendedName>
        <fullName evidence="5 14">Pyrroline-5-carboxylate reductase</fullName>
        <ecNumber evidence="4 14">1.5.1.2</ecNumber>
    </recommendedName>
</protein>
<dbReference type="AlphaFoldDB" id="A0A6A7FQ26"/>
<evidence type="ECO:0000256" key="11">
    <source>
        <dbReference type="ARBA" id="ARBA00050547"/>
    </source>
</evidence>
<proteinExistence type="evidence at transcript level"/>
<evidence type="ECO:0000256" key="9">
    <source>
        <dbReference type="ARBA" id="ARBA00022857"/>
    </source>
</evidence>
<feature type="binding site" evidence="13">
    <location>
        <begin position="9"/>
        <end position="14"/>
    </location>
    <ligand>
        <name>NADP(+)</name>
        <dbReference type="ChEBI" id="CHEBI:58349"/>
    </ligand>
</feature>
<dbReference type="NCBIfam" id="TIGR00112">
    <property type="entry name" value="proC"/>
    <property type="match status" value="1"/>
</dbReference>
<dbReference type="FunFam" id="1.10.3730.10:FF:000001">
    <property type="entry name" value="Pyrroline-5-carboxylate reductase"/>
    <property type="match status" value="1"/>
</dbReference>
<evidence type="ECO:0000256" key="14">
    <source>
        <dbReference type="RuleBase" id="RU003903"/>
    </source>
</evidence>
<keyword evidence="10 14" id="KW-0560">Oxidoreductase</keyword>
<dbReference type="HAMAP" id="MF_01925">
    <property type="entry name" value="P5C_reductase"/>
    <property type="match status" value="1"/>
</dbReference>
<evidence type="ECO:0000256" key="10">
    <source>
        <dbReference type="ARBA" id="ARBA00023002"/>
    </source>
</evidence>
<dbReference type="InterPro" id="IPR053790">
    <property type="entry name" value="P5CR-like_CS"/>
</dbReference>
<feature type="binding site" evidence="13">
    <location>
        <position position="37"/>
    </location>
    <ligand>
        <name>NADP(+)</name>
        <dbReference type="ChEBI" id="CHEBI:58349"/>
    </ligand>
</feature>
<keyword evidence="8 14" id="KW-0641">Proline biosynthesis</keyword>
<sequence length="272" mass="27623">MAGLRVGFIGAGNMAQALAKGLISAGVTKPSNIIASSPKIAQHCLDAMEKLGCRVTYSNVEVTAGQDVTLIAVKPSVVPEVLADIRAHVTPGGPLIASIAMGVSLKTMEAALAPSSRVVRCMPNTPCLVLEGASVYCRGSAATDEDAKIANRLLSSVGLCHEVPESYLDAVTGLSGSGPAYAFLIVEALADGGVMMGLPRDLAISLAAKTLLGSAKMVLENNVHPGVLKDAVCSPGGCTIAGVYALEAAGLRGALINAVSKATQRARDISNC</sequence>
<dbReference type="GO" id="GO:0004735">
    <property type="term" value="F:pyrroline-5-carboxylate reductase activity"/>
    <property type="evidence" value="ECO:0007669"/>
    <property type="project" value="UniProtKB-EC"/>
</dbReference>
<dbReference type="PIRSF" id="PIRSF000193">
    <property type="entry name" value="Pyrrol-5-carb_rd"/>
    <property type="match status" value="1"/>
</dbReference>
<evidence type="ECO:0000259" key="16">
    <source>
        <dbReference type="Pfam" id="PF14748"/>
    </source>
</evidence>
<comment type="catalytic activity">
    <reaction evidence="11">
        <text>L-proline + NAD(+) = (S)-1-pyrroline-5-carboxylate + NADH + 2 H(+)</text>
        <dbReference type="Rhea" id="RHEA:14105"/>
        <dbReference type="ChEBI" id="CHEBI:15378"/>
        <dbReference type="ChEBI" id="CHEBI:17388"/>
        <dbReference type="ChEBI" id="CHEBI:57540"/>
        <dbReference type="ChEBI" id="CHEBI:57945"/>
        <dbReference type="ChEBI" id="CHEBI:60039"/>
        <dbReference type="EC" id="1.5.1.2"/>
    </reaction>
</comment>
<evidence type="ECO:0000256" key="8">
    <source>
        <dbReference type="ARBA" id="ARBA00022650"/>
    </source>
</evidence>
<dbReference type="PANTHER" id="PTHR11645:SF62">
    <property type="entry name" value="PYRROLINE-5-CARBOXYLATE REDUCTASE"/>
    <property type="match status" value="1"/>
</dbReference>
<evidence type="ECO:0000259" key="15">
    <source>
        <dbReference type="Pfam" id="PF03807"/>
    </source>
</evidence>
<dbReference type="FunFam" id="3.40.50.720:FF:000190">
    <property type="entry name" value="Pyrroline-5-carboxylate reductase"/>
    <property type="match status" value="1"/>
</dbReference>
<reference evidence="17" key="1">
    <citation type="submission" date="2017-11" db="EMBL/GenBank/DDBJ databases">
        <title>The sensing device of the deep-sea amphipod.</title>
        <authorList>
            <person name="Kobayashi H."/>
            <person name="Nagahama T."/>
            <person name="Arai W."/>
            <person name="Sasagawa Y."/>
            <person name="Umeda M."/>
            <person name="Hayashi T."/>
            <person name="Nikaido I."/>
            <person name="Watanabe H."/>
            <person name="Oguri K."/>
            <person name="Kitazato H."/>
            <person name="Fujioka K."/>
            <person name="Kido Y."/>
            <person name="Takami H."/>
        </authorList>
    </citation>
    <scope>NUCLEOTIDE SEQUENCE</scope>
    <source>
        <tissue evidence="17">Whole body</tissue>
    </source>
</reference>
<comment type="catalytic activity">
    <reaction evidence="12 14">
        <text>L-proline + NADP(+) = (S)-1-pyrroline-5-carboxylate + NADPH + 2 H(+)</text>
        <dbReference type="Rhea" id="RHEA:14109"/>
        <dbReference type="ChEBI" id="CHEBI:15378"/>
        <dbReference type="ChEBI" id="CHEBI:17388"/>
        <dbReference type="ChEBI" id="CHEBI:57783"/>
        <dbReference type="ChEBI" id="CHEBI:58349"/>
        <dbReference type="ChEBI" id="CHEBI:60039"/>
        <dbReference type="EC" id="1.5.1.2"/>
    </reaction>
</comment>
<accession>A0A6A7FQ26</accession>
<dbReference type="EMBL" id="IACT01001339">
    <property type="protein sequence ID" value="LAC20691.1"/>
    <property type="molecule type" value="mRNA"/>
</dbReference>
<evidence type="ECO:0000256" key="2">
    <source>
        <dbReference type="ARBA" id="ARBA00005205"/>
    </source>
</evidence>